<sequence>MRMWCISIRLSGSIDLGMVNHMYCAYTLWDPSHQRESLEVGFDECATPKRGIGSCSNNQTAEETGACTTYVYQLVESVDLRLC</sequence>
<protein>
    <submittedName>
        <fullName evidence="1">Uncharacterized protein</fullName>
    </submittedName>
</protein>
<organism evidence="1 2">
    <name type="scientific">Trichonephila clavata</name>
    <name type="common">Joro spider</name>
    <name type="synonym">Nephila clavata</name>
    <dbReference type="NCBI Taxonomy" id="2740835"/>
    <lineage>
        <taxon>Eukaryota</taxon>
        <taxon>Metazoa</taxon>
        <taxon>Ecdysozoa</taxon>
        <taxon>Arthropoda</taxon>
        <taxon>Chelicerata</taxon>
        <taxon>Arachnida</taxon>
        <taxon>Araneae</taxon>
        <taxon>Araneomorphae</taxon>
        <taxon>Entelegynae</taxon>
        <taxon>Araneoidea</taxon>
        <taxon>Nephilidae</taxon>
        <taxon>Trichonephila</taxon>
    </lineage>
</organism>
<comment type="caution">
    <text evidence="1">The sequence shown here is derived from an EMBL/GenBank/DDBJ whole genome shotgun (WGS) entry which is preliminary data.</text>
</comment>
<name>A0A8X6JA45_TRICU</name>
<keyword evidence="2" id="KW-1185">Reference proteome</keyword>
<dbReference type="EMBL" id="BMAO01018901">
    <property type="protein sequence ID" value="GFR27045.1"/>
    <property type="molecule type" value="Genomic_DNA"/>
</dbReference>
<proteinExistence type="predicted"/>
<evidence type="ECO:0000313" key="2">
    <source>
        <dbReference type="Proteomes" id="UP000887116"/>
    </source>
</evidence>
<reference evidence="1" key="1">
    <citation type="submission" date="2020-07" db="EMBL/GenBank/DDBJ databases">
        <title>Multicomponent nature underlies the extraordinary mechanical properties of spider dragline silk.</title>
        <authorList>
            <person name="Kono N."/>
            <person name="Nakamura H."/>
            <person name="Mori M."/>
            <person name="Yoshida Y."/>
            <person name="Ohtoshi R."/>
            <person name="Malay A.D."/>
            <person name="Moran D.A.P."/>
            <person name="Tomita M."/>
            <person name="Numata K."/>
            <person name="Arakawa K."/>
        </authorList>
    </citation>
    <scope>NUCLEOTIDE SEQUENCE</scope>
</reference>
<evidence type="ECO:0000313" key="1">
    <source>
        <dbReference type="EMBL" id="GFR27045.1"/>
    </source>
</evidence>
<accession>A0A8X6JA45</accession>
<dbReference type="Proteomes" id="UP000887116">
    <property type="component" value="Unassembled WGS sequence"/>
</dbReference>
<dbReference type="AlphaFoldDB" id="A0A8X6JA45"/>
<gene>
    <name evidence="1" type="ORF">TNCT_173531</name>
</gene>